<protein>
    <submittedName>
        <fullName evidence="2">Aromatase</fullName>
    </submittedName>
</protein>
<dbReference type="RefSeq" id="WP_121007285.1">
    <property type="nucleotide sequence ID" value="NZ_RBXO01000001.1"/>
</dbReference>
<dbReference type="AlphaFoldDB" id="A0A495W2B2"/>
<dbReference type="Proteomes" id="UP000282084">
    <property type="component" value="Unassembled WGS sequence"/>
</dbReference>
<dbReference type="InterPro" id="IPR005031">
    <property type="entry name" value="COQ10_START"/>
</dbReference>
<dbReference type="InterPro" id="IPR019587">
    <property type="entry name" value="Polyketide_cyclase/dehydratase"/>
</dbReference>
<dbReference type="EMBL" id="RBXO01000001">
    <property type="protein sequence ID" value="RKT55609.1"/>
    <property type="molecule type" value="Genomic_DNA"/>
</dbReference>
<proteinExistence type="predicted"/>
<organism evidence="2 3">
    <name type="scientific">Saccharothrix australiensis</name>
    <dbReference type="NCBI Taxonomy" id="2072"/>
    <lineage>
        <taxon>Bacteria</taxon>
        <taxon>Bacillati</taxon>
        <taxon>Actinomycetota</taxon>
        <taxon>Actinomycetes</taxon>
        <taxon>Pseudonocardiales</taxon>
        <taxon>Pseudonocardiaceae</taxon>
        <taxon>Saccharothrix</taxon>
    </lineage>
</organism>
<dbReference type="Gene3D" id="3.30.530.20">
    <property type="match status" value="2"/>
</dbReference>
<dbReference type="SUPFAM" id="SSF55961">
    <property type="entry name" value="Bet v1-like"/>
    <property type="match status" value="2"/>
</dbReference>
<evidence type="ECO:0000313" key="3">
    <source>
        <dbReference type="Proteomes" id="UP000282084"/>
    </source>
</evidence>
<comment type="caution">
    <text evidence="2">The sequence shown here is derived from an EMBL/GenBank/DDBJ whole genome shotgun (WGS) entry which is preliminary data.</text>
</comment>
<sequence>MAEPAAHYDEHQILVAAPARAVYDIAADVTRWPWTFPPTVHAERLESGGGTERIRLWALANGEVKTWTSARVLDPEGLCVRFRQEVSQPPVAEMGGEWVMTPLSAEKTLVALKHEFRALDDDPAGVRWIREAVDRNSRAELEKLKTAAEAPDRDALTLAFRDSVSIAGNLVDVYDFLADAARWPERLPHVARLDLTEEVAGIQVMAMDTVAAGGAVHTTESVRVCFPPNRIVYKQTAVPALMAAHTGSWTLSGVDGAVTATAEHTVVLEPAAVPRVLGASSTVADARELVEKSLRANSTTTLKHARAFAEERRRG</sequence>
<feature type="domain" description="Coenzyme Q-binding protein COQ10 START" evidence="1">
    <location>
        <begin position="172"/>
        <end position="266"/>
    </location>
</feature>
<dbReference type="Pfam" id="PF03364">
    <property type="entry name" value="Polyketide_cyc"/>
    <property type="match status" value="1"/>
</dbReference>
<keyword evidence="3" id="KW-1185">Reference proteome</keyword>
<gene>
    <name evidence="2" type="ORF">C8E97_4290</name>
</gene>
<dbReference type="Pfam" id="PF10604">
    <property type="entry name" value="Polyketide_cyc2"/>
    <property type="match status" value="1"/>
</dbReference>
<accession>A0A495W2B2</accession>
<dbReference type="InterPro" id="IPR023393">
    <property type="entry name" value="START-like_dom_sf"/>
</dbReference>
<reference evidence="2 3" key="1">
    <citation type="submission" date="2018-10" db="EMBL/GenBank/DDBJ databases">
        <title>Sequencing the genomes of 1000 actinobacteria strains.</title>
        <authorList>
            <person name="Klenk H.-P."/>
        </authorList>
    </citation>
    <scope>NUCLEOTIDE SEQUENCE [LARGE SCALE GENOMIC DNA]</scope>
    <source>
        <strain evidence="2 3">DSM 43800</strain>
    </source>
</reference>
<name>A0A495W2B2_9PSEU</name>
<evidence type="ECO:0000313" key="2">
    <source>
        <dbReference type="EMBL" id="RKT55609.1"/>
    </source>
</evidence>
<dbReference type="CDD" id="cd08861">
    <property type="entry name" value="OtcD1_ARO-CYC_like"/>
    <property type="match status" value="2"/>
</dbReference>
<evidence type="ECO:0000259" key="1">
    <source>
        <dbReference type="Pfam" id="PF03364"/>
    </source>
</evidence>
<dbReference type="OrthoDB" id="3419705at2"/>